<dbReference type="GO" id="GO:0005737">
    <property type="term" value="C:cytoplasm"/>
    <property type="evidence" value="ECO:0007669"/>
    <property type="project" value="UniProtKB-ARBA"/>
</dbReference>
<dbReference type="RefSeq" id="WP_164613719.1">
    <property type="nucleotide sequence ID" value="NZ_JAAIKE010000005.1"/>
</dbReference>
<dbReference type="InterPro" id="IPR015500">
    <property type="entry name" value="Peptidase_S8_subtilisin-rel"/>
</dbReference>
<dbReference type="GO" id="GO:0016020">
    <property type="term" value="C:membrane"/>
    <property type="evidence" value="ECO:0007669"/>
    <property type="project" value="TreeGrafter"/>
</dbReference>
<feature type="active site" description="Charge relay system" evidence="5 6">
    <location>
        <position position="519"/>
    </location>
</feature>
<feature type="active site" description="Charge relay system" evidence="5 6">
    <location>
        <position position="39"/>
    </location>
</feature>
<evidence type="ECO:0000256" key="2">
    <source>
        <dbReference type="ARBA" id="ARBA00022729"/>
    </source>
</evidence>
<accession>A0A6B3RXB4</accession>
<keyword evidence="3 6" id="KW-0378">Hydrolase</keyword>
<evidence type="ECO:0000256" key="4">
    <source>
        <dbReference type="ARBA" id="ARBA00022825"/>
    </source>
</evidence>
<dbReference type="InterPro" id="IPR022398">
    <property type="entry name" value="Peptidase_S8_His-AS"/>
</dbReference>
<dbReference type="InterPro" id="IPR013517">
    <property type="entry name" value="FG-GAP"/>
</dbReference>
<comment type="similarity">
    <text evidence="6">Belongs to the peptidase S8 family.</text>
</comment>
<dbReference type="Pfam" id="PF01483">
    <property type="entry name" value="P_proprotein"/>
    <property type="match status" value="1"/>
</dbReference>
<dbReference type="Pfam" id="PF00353">
    <property type="entry name" value="HemolysinCabind"/>
    <property type="match status" value="6"/>
</dbReference>
<dbReference type="Gene3D" id="2.60.120.260">
    <property type="entry name" value="Galactose-binding domain-like"/>
    <property type="match status" value="1"/>
</dbReference>
<dbReference type="InterPro" id="IPR002884">
    <property type="entry name" value="P_dom"/>
</dbReference>
<evidence type="ECO:0000256" key="3">
    <source>
        <dbReference type="ARBA" id="ARBA00022801"/>
    </source>
</evidence>
<keyword evidence="2" id="KW-0732">Signal</keyword>
<keyword evidence="1 6" id="KW-0645">Protease</keyword>
<dbReference type="InterPro" id="IPR011049">
    <property type="entry name" value="Serralysin-like_metalloprot_C"/>
</dbReference>
<evidence type="ECO:0000313" key="10">
    <source>
        <dbReference type="Proteomes" id="UP000481421"/>
    </source>
</evidence>
<dbReference type="GO" id="GO:0012505">
    <property type="term" value="C:endomembrane system"/>
    <property type="evidence" value="ECO:0007669"/>
    <property type="project" value="UniProtKB-ARBA"/>
</dbReference>
<organism evidence="9 10">
    <name type="scientific">Pseudotabrizicola algicola</name>
    <dbReference type="NCBI Taxonomy" id="2709381"/>
    <lineage>
        <taxon>Bacteria</taxon>
        <taxon>Pseudomonadati</taxon>
        <taxon>Pseudomonadota</taxon>
        <taxon>Alphaproteobacteria</taxon>
        <taxon>Rhodobacterales</taxon>
        <taxon>Paracoccaceae</taxon>
        <taxon>Pseudotabrizicola</taxon>
    </lineage>
</organism>
<dbReference type="Gene3D" id="2.150.10.10">
    <property type="entry name" value="Serralysin-like metalloprotease, C-terminal"/>
    <property type="match status" value="4"/>
</dbReference>
<evidence type="ECO:0000256" key="7">
    <source>
        <dbReference type="SAM" id="MobiDB-lite"/>
    </source>
</evidence>
<feature type="region of interest" description="Disordered" evidence="7">
    <location>
        <begin position="951"/>
        <end position="979"/>
    </location>
</feature>
<dbReference type="GO" id="GO:0004252">
    <property type="term" value="F:serine-type endopeptidase activity"/>
    <property type="evidence" value="ECO:0007669"/>
    <property type="project" value="UniProtKB-UniRule"/>
</dbReference>
<dbReference type="PANTHER" id="PTHR42884">
    <property type="entry name" value="PROPROTEIN CONVERTASE SUBTILISIN/KEXIN-RELATED"/>
    <property type="match status" value="1"/>
</dbReference>
<keyword evidence="10" id="KW-1185">Reference proteome</keyword>
<evidence type="ECO:0000256" key="6">
    <source>
        <dbReference type="PROSITE-ProRule" id="PRU01240"/>
    </source>
</evidence>
<dbReference type="InterPro" id="IPR001343">
    <property type="entry name" value="Hemolysn_Ca-bd"/>
</dbReference>
<proteinExistence type="inferred from homology"/>
<dbReference type="SUPFAM" id="SSF49785">
    <property type="entry name" value="Galactose-binding domain-like"/>
    <property type="match status" value="1"/>
</dbReference>
<dbReference type="GO" id="GO:0005509">
    <property type="term" value="F:calcium ion binding"/>
    <property type="evidence" value="ECO:0007669"/>
    <property type="project" value="InterPro"/>
</dbReference>
<dbReference type="Proteomes" id="UP000481421">
    <property type="component" value="Unassembled WGS sequence"/>
</dbReference>
<dbReference type="GO" id="GO:0016485">
    <property type="term" value="P:protein processing"/>
    <property type="evidence" value="ECO:0007669"/>
    <property type="project" value="TreeGrafter"/>
</dbReference>
<dbReference type="PROSITE" id="PS51829">
    <property type="entry name" value="P_HOMO_B"/>
    <property type="match status" value="1"/>
</dbReference>
<evidence type="ECO:0000259" key="8">
    <source>
        <dbReference type="PROSITE" id="PS51829"/>
    </source>
</evidence>
<dbReference type="InterPro" id="IPR018511">
    <property type="entry name" value="Hemolysin-typ_Ca-bd_CS"/>
</dbReference>
<evidence type="ECO:0000256" key="5">
    <source>
        <dbReference type="PIRSR" id="PIRSR615500-1"/>
    </source>
</evidence>
<evidence type="ECO:0000256" key="1">
    <source>
        <dbReference type="ARBA" id="ARBA00022670"/>
    </source>
</evidence>
<dbReference type="PROSITE" id="PS00330">
    <property type="entry name" value="HEMOLYSIN_CALCIUM"/>
    <property type="match status" value="9"/>
</dbReference>
<gene>
    <name evidence="9" type="ORF">G3572_16060</name>
</gene>
<dbReference type="PROSITE" id="PS51892">
    <property type="entry name" value="SUBTILASE"/>
    <property type="match status" value="1"/>
</dbReference>
<dbReference type="SUPFAM" id="SSF52743">
    <property type="entry name" value="Subtilisin-like"/>
    <property type="match status" value="1"/>
</dbReference>
<dbReference type="InterPro" id="IPR036852">
    <property type="entry name" value="Peptidase_S8/S53_dom_sf"/>
</dbReference>
<dbReference type="EMBL" id="JAAIKE010000005">
    <property type="protein sequence ID" value="NEX47729.1"/>
    <property type="molecule type" value="Genomic_DNA"/>
</dbReference>
<dbReference type="AlphaFoldDB" id="A0A6B3RXB4"/>
<dbReference type="InterPro" id="IPR023828">
    <property type="entry name" value="Peptidase_S8_Ser-AS"/>
</dbReference>
<name>A0A6B3RXB4_9RHOB</name>
<feature type="domain" description="P/Homo B" evidence="8">
    <location>
        <begin position="601"/>
        <end position="742"/>
    </location>
</feature>
<dbReference type="InterPro" id="IPR028994">
    <property type="entry name" value="Integrin_alpha_N"/>
</dbReference>
<protein>
    <submittedName>
        <fullName evidence="9">S8 family serine peptidase</fullName>
    </submittedName>
</protein>
<dbReference type="SUPFAM" id="SSF69318">
    <property type="entry name" value="Integrin alpha N-terminal domain"/>
    <property type="match status" value="1"/>
</dbReference>
<dbReference type="Gene3D" id="3.40.50.200">
    <property type="entry name" value="Peptidase S8/S53 domain"/>
    <property type="match status" value="2"/>
</dbReference>
<dbReference type="InterPro" id="IPR008979">
    <property type="entry name" value="Galactose-bd-like_sf"/>
</dbReference>
<dbReference type="PRINTS" id="PR00723">
    <property type="entry name" value="SUBTILISIN"/>
</dbReference>
<dbReference type="Pfam" id="PF13517">
    <property type="entry name" value="FG-GAP_3"/>
    <property type="match status" value="2"/>
</dbReference>
<dbReference type="PANTHER" id="PTHR42884:SF14">
    <property type="entry name" value="NEUROENDOCRINE CONVERTASE 1"/>
    <property type="match status" value="1"/>
</dbReference>
<dbReference type="InterPro" id="IPR000209">
    <property type="entry name" value="Peptidase_S8/S53_dom"/>
</dbReference>
<keyword evidence="4 6" id="KW-0720">Serine protease</keyword>
<dbReference type="PRINTS" id="PR00313">
    <property type="entry name" value="CABNDNGRPT"/>
</dbReference>
<sequence length="1264" mass="130071">MPAPTDPLYPLQWHFPMLGDIETIWADYSGAGVKVGIYDDGIDYLHEDLAVNYDASLHVVNDSNNPVDPFPVGPADGHGTAVAGLIGAAMNGTGSVGVAHGATLTGVNVFNAGVYGFINAVDMNPFMNVMQQGVKFDVINNSWGRTPDYYPYDYEPTLDAIYSDLVATGRGGFGTVIVQSAGNNSIDSNGSVANASRFTATIAATLSGQAAWYSNHGTSILVAAPAAAFTTDRTDDADNLLSLISVPLYSTPSFVDIDDDGDLDVVVGTDPGALHTFINTGTSFVQATGAANPFNGITGLTAPSFVDLDGDGRADLVSGAANGQLRSFRNEGAGVFTALTGADNPFNGVDIGSYSTPSFADIDGDGDMDALLGNQSGGLLTFFNNGSGVFTQAIGGANPFNGLIVEGFSTPAFVDIDLDGDMDAVVGSQNGTLRTYLNNGAGVFTVATGAANPFNGFDVGRFSAPTFADIDDDGDMDAVVGEEFGTLYVLFNDGTGAFTSQSRFGYSDGEYTSRFGGTSASAPVTSGVVALMLEANPDLGWRDVQNILANSATFVGSAYTATVAGANENGVWQSNSAANWNGGGMHIHTNYGYGTVNAYNAVRMAEVWSLFGEAQTSQNEIEASGSAVFNVNATSAIAGGVTRTIDIIENVFIDHVALTLDFTGYIWDLFITLTSPDGTSLVVSDRAGDSSWGVAWPWTFGIDHLRGELSAGTWTLNIIDRNTSRSDFIRDAKLDIYGSSYSPDTVHHITDEFMTMVGFDPARSQIVEADGGRDWLNLAAVTEQIELFLNDTGGSLALGGVAAASLQGAFENAVGGDSNDGIYGNSFANEFHGGRGDDIIVGRDGADRLFGGRGHDVLYGGADDDNLEGGDGNDTLRGGAGDDVIDGGDGNDTAVFTGTANTFVDLRITTEQNTGHGLDRLVGIENILASAGNDHLIGNAANNILNGGSGHDSLSGGEGNDDLHGGTGDDVLEGGTGNDILRGGAGSDTALFTGAVNTVADLRTTAAQDTGHGVDRLFGIENLFSGEGDDWLIGSGAANLLSGGEGNDSLSGLLGDDTLEGGVGDDLMIGGAGTDTALFTGAIDTVVDLRKTGPQNTNHGLDTLRSIENVTSDAGADLLIGNNGANVLNAGAGDDVLRGGRGDDTLIGGLGNDILSGGPGADVFIFDTGLGPANVDVILDFTVLLDRIGLGAAIFDVLPFGGLAATAFASLTAGENATADHRIIYAFDLGDLFYDSDGEGGVAAVKFAQLDAGLALSHTDFFVF</sequence>
<reference evidence="9 10" key="1">
    <citation type="submission" date="2020-02" db="EMBL/GenBank/DDBJ databases">
        <title>Rhodobacter algicola sp. nov., isolated from microalga culture.</title>
        <authorList>
            <person name="Park C.-Y."/>
        </authorList>
    </citation>
    <scope>NUCLEOTIDE SEQUENCE [LARGE SCALE GENOMIC DNA]</scope>
    <source>
        <strain evidence="9 10">ETT8</strain>
    </source>
</reference>
<dbReference type="PROSITE" id="PS00137">
    <property type="entry name" value="SUBTILASE_HIS"/>
    <property type="match status" value="1"/>
</dbReference>
<comment type="caution">
    <text evidence="9">The sequence shown here is derived from an EMBL/GenBank/DDBJ whole genome shotgun (WGS) entry which is preliminary data.</text>
</comment>
<dbReference type="SUPFAM" id="SSF51120">
    <property type="entry name" value="beta-Roll"/>
    <property type="match status" value="4"/>
</dbReference>
<dbReference type="PROSITE" id="PS00138">
    <property type="entry name" value="SUBTILASE_SER"/>
    <property type="match status" value="1"/>
</dbReference>
<evidence type="ECO:0000313" key="9">
    <source>
        <dbReference type="EMBL" id="NEX47729.1"/>
    </source>
</evidence>
<feature type="active site" description="Charge relay system" evidence="5 6">
    <location>
        <position position="78"/>
    </location>
</feature>
<dbReference type="Pfam" id="PF00082">
    <property type="entry name" value="Peptidase_S8"/>
    <property type="match status" value="2"/>
</dbReference>